<keyword evidence="5 12" id="KW-0812">Transmembrane</keyword>
<evidence type="ECO:0000256" key="8">
    <source>
        <dbReference type="ARBA" id="ARBA00022833"/>
    </source>
</evidence>
<evidence type="ECO:0000256" key="5">
    <source>
        <dbReference type="ARBA" id="ARBA00022692"/>
    </source>
</evidence>
<protein>
    <submittedName>
        <fullName evidence="14">Peptidase family M50</fullName>
    </submittedName>
</protein>
<evidence type="ECO:0000256" key="3">
    <source>
        <dbReference type="ARBA" id="ARBA00007931"/>
    </source>
</evidence>
<feature type="transmembrane region" description="Helical" evidence="12">
    <location>
        <begin position="102"/>
        <end position="121"/>
    </location>
</feature>
<keyword evidence="7" id="KW-0378">Hydrolase</keyword>
<keyword evidence="15" id="KW-1185">Reference proteome</keyword>
<evidence type="ECO:0000256" key="11">
    <source>
        <dbReference type="ARBA" id="ARBA00023136"/>
    </source>
</evidence>
<evidence type="ECO:0000256" key="12">
    <source>
        <dbReference type="SAM" id="Phobius"/>
    </source>
</evidence>
<evidence type="ECO:0000256" key="9">
    <source>
        <dbReference type="ARBA" id="ARBA00022989"/>
    </source>
</evidence>
<evidence type="ECO:0000256" key="10">
    <source>
        <dbReference type="ARBA" id="ARBA00023049"/>
    </source>
</evidence>
<dbReference type="PANTHER" id="PTHR39188:SF3">
    <property type="entry name" value="STAGE IV SPORULATION PROTEIN FB"/>
    <property type="match status" value="1"/>
</dbReference>
<reference evidence="14 15" key="1">
    <citation type="submission" date="2019-02" db="EMBL/GenBank/DDBJ databases">
        <title>Deep-cultivation of Planctomycetes and their phenomic and genomic characterization uncovers novel biology.</title>
        <authorList>
            <person name="Wiegand S."/>
            <person name="Jogler M."/>
            <person name="Boedeker C."/>
            <person name="Pinto D."/>
            <person name="Vollmers J."/>
            <person name="Rivas-Marin E."/>
            <person name="Kohn T."/>
            <person name="Peeters S.H."/>
            <person name="Heuer A."/>
            <person name="Rast P."/>
            <person name="Oberbeckmann S."/>
            <person name="Bunk B."/>
            <person name="Jeske O."/>
            <person name="Meyerdierks A."/>
            <person name="Storesund J.E."/>
            <person name="Kallscheuer N."/>
            <person name="Luecker S."/>
            <person name="Lage O.M."/>
            <person name="Pohl T."/>
            <person name="Merkel B.J."/>
            <person name="Hornburger P."/>
            <person name="Mueller R.-W."/>
            <person name="Bruemmer F."/>
            <person name="Labrenz M."/>
            <person name="Spormann A.M."/>
            <person name="Op den Camp H."/>
            <person name="Overmann J."/>
            <person name="Amann R."/>
            <person name="Jetten M.S.M."/>
            <person name="Mascher T."/>
            <person name="Medema M.H."/>
            <person name="Devos D.P."/>
            <person name="Kaster A.-K."/>
            <person name="Ovreas L."/>
            <person name="Rohde M."/>
            <person name="Galperin M.Y."/>
            <person name="Jogler C."/>
        </authorList>
    </citation>
    <scope>NUCLEOTIDE SEQUENCE [LARGE SCALE GENOMIC DNA]</scope>
    <source>
        <strain evidence="14 15">HG15A2</strain>
    </source>
</reference>
<evidence type="ECO:0000313" key="15">
    <source>
        <dbReference type="Proteomes" id="UP000319852"/>
    </source>
</evidence>
<keyword evidence="8" id="KW-0862">Zinc</keyword>
<comment type="subcellular location">
    <subcellularLocation>
        <location evidence="2">Membrane</location>
        <topology evidence="2">Multi-pass membrane protein</topology>
    </subcellularLocation>
</comment>
<dbReference type="InterPro" id="IPR008915">
    <property type="entry name" value="Peptidase_M50"/>
</dbReference>
<keyword evidence="6" id="KW-0479">Metal-binding</keyword>
<gene>
    <name evidence="14" type="ORF">HG15A2_45260</name>
</gene>
<dbReference type="GO" id="GO:0016020">
    <property type="term" value="C:membrane"/>
    <property type="evidence" value="ECO:0007669"/>
    <property type="project" value="UniProtKB-SubCell"/>
</dbReference>
<feature type="transmembrane region" description="Helical" evidence="12">
    <location>
        <begin position="12"/>
        <end position="35"/>
    </location>
</feature>
<evidence type="ECO:0000313" key="14">
    <source>
        <dbReference type="EMBL" id="QDT01184.1"/>
    </source>
</evidence>
<dbReference type="GO" id="GO:0006508">
    <property type="term" value="P:proteolysis"/>
    <property type="evidence" value="ECO:0007669"/>
    <property type="project" value="UniProtKB-KW"/>
</dbReference>
<proteinExistence type="inferred from homology"/>
<dbReference type="AlphaFoldDB" id="A0A517N234"/>
<feature type="transmembrane region" description="Helical" evidence="12">
    <location>
        <begin position="47"/>
        <end position="68"/>
    </location>
</feature>
<evidence type="ECO:0000256" key="4">
    <source>
        <dbReference type="ARBA" id="ARBA00022670"/>
    </source>
</evidence>
<comment type="similarity">
    <text evidence="3">Belongs to the peptidase M50B family.</text>
</comment>
<dbReference type="Pfam" id="PF02163">
    <property type="entry name" value="Peptidase_M50"/>
    <property type="match status" value="1"/>
</dbReference>
<feature type="transmembrane region" description="Helical" evidence="12">
    <location>
        <begin position="165"/>
        <end position="183"/>
    </location>
</feature>
<name>A0A517N234_9BACT</name>
<evidence type="ECO:0000256" key="7">
    <source>
        <dbReference type="ARBA" id="ARBA00022801"/>
    </source>
</evidence>
<keyword evidence="11 12" id="KW-0472">Membrane</keyword>
<accession>A0A517N234</accession>
<dbReference type="Proteomes" id="UP000319852">
    <property type="component" value="Chromosome"/>
</dbReference>
<dbReference type="GO" id="GO:0008237">
    <property type="term" value="F:metallopeptidase activity"/>
    <property type="evidence" value="ECO:0007669"/>
    <property type="project" value="UniProtKB-KW"/>
</dbReference>
<evidence type="ECO:0000259" key="13">
    <source>
        <dbReference type="Pfam" id="PF02163"/>
    </source>
</evidence>
<organism evidence="14 15">
    <name type="scientific">Adhaeretor mobilis</name>
    <dbReference type="NCBI Taxonomy" id="1930276"/>
    <lineage>
        <taxon>Bacteria</taxon>
        <taxon>Pseudomonadati</taxon>
        <taxon>Planctomycetota</taxon>
        <taxon>Planctomycetia</taxon>
        <taxon>Pirellulales</taxon>
        <taxon>Lacipirellulaceae</taxon>
        <taxon>Adhaeretor</taxon>
    </lineage>
</organism>
<keyword evidence="9 12" id="KW-1133">Transmembrane helix</keyword>
<dbReference type="PANTHER" id="PTHR39188">
    <property type="entry name" value="MEMBRANE-ASSOCIATED ZINC METALLOPROTEASE M50B"/>
    <property type="match status" value="1"/>
</dbReference>
<keyword evidence="10" id="KW-0482">Metalloprotease</keyword>
<dbReference type="EMBL" id="CP036263">
    <property type="protein sequence ID" value="QDT01184.1"/>
    <property type="molecule type" value="Genomic_DNA"/>
</dbReference>
<evidence type="ECO:0000256" key="6">
    <source>
        <dbReference type="ARBA" id="ARBA00022723"/>
    </source>
</evidence>
<dbReference type="RefSeq" id="WP_145063193.1">
    <property type="nucleotide sequence ID" value="NZ_CP036263.1"/>
</dbReference>
<feature type="transmembrane region" description="Helical" evidence="12">
    <location>
        <begin position="141"/>
        <end position="158"/>
    </location>
</feature>
<dbReference type="KEGG" id="amob:HG15A2_45260"/>
<evidence type="ECO:0000256" key="2">
    <source>
        <dbReference type="ARBA" id="ARBA00004141"/>
    </source>
</evidence>
<feature type="domain" description="Peptidase M50" evidence="13">
    <location>
        <begin position="51"/>
        <end position="203"/>
    </location>
</feature>
<dbReference type="GO" id="GO:0046872">
    <property type="term" value="F:metal ion binding"/>
    <property type="evidence" value="ECO:0007669"/>
    <property type="project" value="UniProtKB-KW"/>
</dbReference>
<evidence type="ECO:0000256" key="1">
    <source>
        <dbReference type="ARBA" id="ARBA00001947"/>
    </source>
</evidence>
<sequence>MLFEPPRTQGDLHFRLFDFPVRVHPFFWLVAVFLGLDMKNGTPPVQIIIWIVAMLVSILVHELGHAFLQRRYGGRPRIVLHGFGGLAISEGEERSPKSQIEISLAGPCAGFLLAAATFLLVRLSGHAIGWQSGREFNFEKAGLSEAFSFPLLLGSFYWEPYAGKAANYLVSYFMQINILWGLMNLLPLYPLDGGQVARELLTVNQPQRGILLSLQLSMAVGGLMALYGLVSGQLFLAFLFGYLAYGNWRTYQSYGASRW</sequence>
<feature type="transmembrane region" description="Helical" evidence="12">
    <location>
        <begin position="224"/>
        <end position="245"/>
    </location>
</feature>
<comment type="cofactor">
    <cofactor evidence="1">
        <name>Zn(2+)</name>
        <dbReference type="ChEBI" id="CHEBI:29105"/>
    </cofactor>
</comment>
<keyword evidence="4" id="KW-0645">Protease</keyword>
<dbReference type="OrthoDB" id="166377at2"/>